<proteinExistence type="predicted"/>
<dbReference type="InterPro" id="IPR050330">
    <property type="entry name" value="Bact_OuterMem_StrucFunc"/>
</dbReference>
<dbReference type="AlphaFoldDB" id="A0A1I6Z375"/>
<name>A0A1I6Z375_9RHOB</name>
<keyword evidence="3 5" id="KW-0472">Membrane</keyword>
<sequence length="280" mass="30166">MSASTNVAPVIIKRKKVIVADGHHGGAWKVAYADFVTAMMAFFMLMWLLNATTEKQRKGLADYFAPTVPINRVSGGGDGAFGGTSMFSEDEKPQDGTGAVNKYPDNADRSRGATGVQDDGREAAEQEELRIVEEALSGRSGESMVSDDLLKHIVTRVTDEGLIIELFAVDGAPLFEEGGNTPTPLLRDLTQIVSRVSGLVSNGIAVTGHIRAHPVVLADSPVWELSTARADRARLLLEAAGTAPDRLRRVTGLADRQPAVRNPMANRNNRIEVILLRNPN</sequence>
<dbReference type="EMBL" id="FPAW01000003">
    <property type="protein sequence ID" value="SFT57183.1"/>
    <property type="molecule type" value="Genomic_DNA"/>
</dbReference>
<evidence type="ECO:0000256" key="1">
    <source>
        <dbReference type="ARBA" id="ARBA00004370"/>
    </source>
</evidence>
<accession>A0A1I6Z375</accession>
<dbReference type="Gene3D" id="3.30.1330.60">
    <property type="entry name" value="OmpA-like domain"/>
    <property type="match status" value="1"/>
</dbReference>
<dbReference type="PANTHER" id="PTHR30329">
    <property type="entry name" value="STATOR ELEMENT OF FLAGELLAR MOTOR COMPLEX"/>
    <property type="match status" value="1"/>
</dbReference>
<dbReference type="Pfam" id="PF13677">
    <property type="entry name" value="MotB_plug"/>
    <property type="match status" value="1"/>
</dbReference>
<evidence type="ECO:0000256" key="2">
    <source>
        <dbReference type="ARBA" id="ARBA00022692"/>
    </source>
</evidence>
<gene>
    <name evidence="7" type="ORF">SAMN05216236_103200</name>
</gene>
<evidence type="ECO:0000256" key="5">
    <source>
        <dbReference type="SAM" id="Phobius"/>
    </source>
</evidence>
<dbReference type="InterPro" id="IPR036737">
    <property type="entry name" value="OmpA-like_sf"/>
</dbReference>
<dbReference type="SUPFAM" id="SSF103088">
    <property type="entry name" value="OmpA-like"/>
    <property type="match status" value="1"/>
</dbReference>
<evidence type="ECO:0000256" key="4">
    <source>
        <dbReference type="SAM" id="MobiDB-lite"/>
    </source>
</evidence>
<dbReference type="eggNOG" id="COG1360">
    <property type="taxonomic scope" value="Bacteria"/>
</dbReference>
<feature type="region of interest" description="Disordered" evidence="4">
    <location>
        <begin position="81"/>
        <end position="125"/>
    </location>
</feature>
<dbReference type="RefSeq" id="WP_027262548.1">
    <property type="nucleotide sequence ID" value="NZ_FPAW01000003.1"/>
</dbReference>
<feature type="domain" description="Motility protein B-like N-terminal" evidence="6">
    <location>
        <begin position="15"/>
        <end position="65"/>
    </location>
</feature>
<dbReference type="GO" id="GO:0016020">
    <property type="term" value="C:membrane"/>
    <property type="evidence" value="ECO:0007669"/>
    <property type="project" value="UniProtKB-SubCell"/>
</dbReference>
<reference evidence="7 8" key="1">
    <citation type="submission" date="2016-10" db="EMBL/GenBank/DDBJ databases">
        <authorList>
            <person name="de Groot N.N."/>
        </authorList>
    </citation>
    <scope>NUCLEOTIDE SEQUENCE [LARGE SCALE GENOMIC DNA]</scope>
    <source>
        <strain evidence="7 8">CGMCC 1.10959</strain>
    </source>
</reference>
<organism evidence="7 8">
    <name type="scientific">Sedimentitalea nanhaiensis</name>
    <dbReference type="NCBI Taxonomy" id="999627"/>
    <lineage>
        <taxon>Bacteria</taxon>
        <taxon>Pseudomonadati</taxon>
        <taxon>Pseudomonadota</taxon>
        <taxon>Alphaproteobacteria</taxon>
        <taxon>Rhodobacterales</taxon>
        <taxon>Paracoccaceae</taxon>
        <taxon>Sedimentitalea</taxon>
    </lineage>
</organism>
<evidence type="ECO:0000313" key="7">
    <source>
        <dbReference type="EMBL" id="SFT57183.1"/>
    </source>
</evidence>
<dbReference type="Proteomes" id="UP000182466">
    <property type="component" value="Unassembled WGS sequence"/>
</dbReference>
<evidence type="ECO:0000259" key="6">
    <source>
        <dbReference type="Pfam" id="PF13677"/>
    </source>
</evidence>
<dbReference type="PANTHER" id="PTHR30329:SF21">
    <property type="entry name" value="LIPOPROTEIN YIAD-RELATED"/>
    <property type="match status" value="1"/>
</dbReference>
<dbReference type="OrthoDB" id="7170686at2"/>
<keyword evidence="2 5" id="KW-0812">Transmembrane</keyword>
<keyword evidence="8" id="KW-1185">Reference proteome</keyword>
<evidence type="ECO:0000256" key="3">
    <source>
        <dbReference type="ARBA" id="ARBA00023136"/>
    </source>
</evidence>
<protein>
    <submittedName>
        <fullName evidence="7">Chemotaxis protein MotB</fullName>
    </submittedName>
</protein>
<keyword evidence="5" id="KW-1133">Transmembrane helix</keyword>
<feature type="transmembrane region" description="Helical" evidence="5">
    <location>
        <begin position="30"/>
        <end position="49"/>
    </location>
</feature>
<dbReference type="InterPro" id="IPR025713">
    <property type="entry name" value="MotB-like_N_dom"/>
</dbReference>
<dbReference type="STRING" id="999627.SAMN05216236_103200"/>
<comment type="subcellular location">
    <subcellularLocation>
        <location evidence="1">Membrane</location>
    </subcellularLocation>
</comment>
<evidence type="ECO:0000313" key="8">
    <source>
        <dbReference type="Proteomes" id="UP000182466"/>
    </source>
</evidence>